<keyword evidence="4" id="KW-1185">Reference proteome</keyword>
<feature type="compositionally biased region" description="Basic and acidic residues" evidence="1">
    <location>
        <begin position="133"/>
        <end position="142"/>
    </location>
</feature>
<evidence type="ECO:0000259" key="2">
    <source>
        <dbReference type="PROSITE" id="PS51082"/>
    </source>
</evidence>
<evidence type="ECO:0000313" key="4">
    <source>
        <dbReference type="Proteomes" id="UP001152888"/>
    </source>
</evidence>
<feature type="region of interest" description="Disordered" evidence="1">
    <location>
        <begin position="613"/>
        <end position="697"/>
    </location>
</feature>
<feature type="compositionally biased region" description="Basic and acidic residues" evidence="1">
    <location>
        <begin position="551"/>
        <end position="564"/>
    </location>
</feature>
<dbReference type="Pfam" id="PF02205">
    <property type="entry name" value="WH2"/>
    <property type="match status" value="1"/>
</dbReference>
<feature type="compositionally biased region" description="Pro residues" evidence="1">
    <location>
        <begin position="236"/>
        <end position="252"/>
    </location>
</feature>
<feature type="compositionally biased region" description="Basic and acidic residues" evidence="1">
    <location>
        <begin position="494"/>
        <end position="510"/>
    </location>
</feature>
<feature type="region of interest" description="Disordered" evidence="1">
    <location>
        <begin position="34"/>
        <end position="284"/>
    </location>
</feature>
<dbReference type="AlphaFoldDB" id="A0A9P0KGX4"/>
<evidence type="ECO:0000313" key="3">
    <source>
        <dbReference type="EMBL" id="CAH1972885.1"/>
    </source>
</evidence>
<feature type="compositionally biased region" description="Basic and acidic residues" evidence="1">
    <location>
        <begin position="436"/>
        <end position="481"/>
    </location>
</feature>
<evidence type="ECO:0000256" key="1">
    <source>
        <dbReference type="SAM" id="MobiDB-lite"/>
    </source>
</evidence>
<reference evidence="3" key="1">
    <citation type="submission" date="2022-03" db="EMBL/GenBank/DDBJ databases">
        <authorList>
            <person name="Sayadi A."/>
        </authorList>
    </citation>
    <scope>NUCLEOTIDE SEQUENCE</scope>
</reference>
<feature type="compositionally biased region" description="Basic and acidic residues" evidence="1">
    <location>
        <begin position="573"/>
        <end position="583"/>
    </location>
</feature>
<dbReference type="PROSITE" id="PS51082">
    <property type="entry name" value="WH2"/>
    <property type="match status" value="2"/>
</dbReference>
<feature type="compositionally biased region" description="Acidic residues" evidence="1">
    <location>
        <begin position="194"/>
        <end position="212"/>
    </location>
</feature>
<comment type="caution">
    <text evidence="3">The sequence shown here is derived from an EMBL/GenBank/DDBJ whole genome shotgun (WGS) entry which is preliminary data.</text>
</comment>
<dbReference type="InterPro" id="IPR003124">
    <property type="entry name" value="WH2_dom"/>
</dbReference>
<dbReference type="Proteomes" id="UP001152888">
    <property type="component" value="Unassembled WGS sequence"/>
</dbReference>
<protein>
    <recommendedName>
        <fullName evidence="2">WH2 domain-containing protein</fullName>
    </recommendedName>
</protein>
<proteinExistence type="predicted"/>
<feature type="compositionally biased region" description="Basic and acidic residues" evidence="1">
    <location>
        <begin position="657"/>
        <end position="674"/>
    </location>
</feature>
<dbReference type="OrthoDB" id="6157464at2759"/>
<dbReference type="SMART" id="SM00246">
    <property type="entry name" value="WH2"/>
    <property type="match status" value="2"/>
</dbReference>
<feature type="region of interest" description="Disordered" evidence="1">
    <location>
        <begin position="436"/>
        <end position="583"/>
    </location>
</feature>
<sequence>MKLPIVNSKSALTNPFVTKSSSYCQNQGVRLAMPAGKESSNPAHRTTFRPPWVKEGVPPALPTPAAPWTLKNRRDSSTTANENVEKTENNPIAEVQLRKTPTIKRKDSQENGEAGKKNKILASVQLRKTNVQPKKEPQDNGAKETFFQKPALKPVPQVEKSPPRKDHKLHNLPTLQKASERVLPPRKPSNVETSSEEEETEEETSSEEEEIDKDLPTKRNALVRNASMRKMSQGIVPPPPPAPGMPPPPPMMPGELPKKPITAKQRSRLDKLRSRPKNRPDWNNLLKEIESKKKLKHVVCNDRSQPLLPEAKAPDEHFLYKSEEPNVHNELLKQIESGIKLKKVKTNDRSKPMLDGLRKIRRQMTIEEQIQKSISMASMPPEEILPDEIDEMDDIDKVRDDLQSTKQMLALEMRNKEAQERENKRLLAKIQNLEAELEKEKSRGGDKSGKGSSAADDKVIQSLKKEVEEARKTGKELEKKYNVTAEELDSSKSMVEDLKRQNSMLEKKLQEAQSGKRLSLSDRKQSQNTNDEDEDLEEDEPDEDSGGEDTEEKREKRAQKELKMFRRKLQNLKNKEDNAKKERIALKDIIKKHQQAMKDEKKKYKQLKKEVDKMASLMKDAEEEEEEEDEKEAEEEEEEEEEESSEEESESDSDGSDSEKSQSETEDAPVEKKKVNLSSRSKRHENRLNALKKGNFLLKTNAERLQDDLNKQKDLTASLQEDLDSVLSELG</sequence>
<dbReference type="EMBL" id="CAKOFQ010006803">
    <property type="protein sequence ID" value="CAH1972885.1"/>
    <property type="molecule type" value="Genomic_DNA"/>
</dbReference>
<accession>A0A9P0KGX4</accession>
<feature type="compositionally biased region" description="Acidic residues" evidence="1">
    <location>
        <begin position="530"/>
        <end position="550"/>
    </location>
</feature>
<gene>
    <name evidence="3" type="ORF">ACAOBT_LOCUS10247</name>
</gene>
<feature type="compositionally biased region" description="Acidic residues" evidence="1">
    <location>
        <begin position="621"/>
        <end position="656"/>
    </location>
</feature>
<feature type="domain" description="WH2" evidence="2">
    <location>
        <begin position="281"/>
        <end position="298"/>
    </location>
</feature>
<organism evidence="3 4">
    <name type="scientific">Acanthoscelides obtectus</name>
    <name type="common">Bean weevil</name>
    <name type="synonym">Bruchus obtectus</name>
    <dbReference type="NCBI Taxonomy" id="200917"/>
    <lineage>
        <taxon>Eukaryota</taxon>
        <taxon>Metazoa</taxon>
        <taxon>Ecdysozoa</taxon>
        <taxon>Arthropoda</taxon>
        <taxon>Hexapoda</taxon>
        <taxon>Insecta</taxon>
        <taxon>Pterygota</taxon>
        <taxon>Neoptera</taxon>
        <taxon>Endopterygota</taxon>
        <taxon>Coleoptera</taxon>
        <taxon>Polyphaga</taxon>
        <taxon>Cucujiformia</taxon>
        <taxon>Chrysomeloidea</taxon>
        <taxon>Chrysomelidae</taxon>
        <taxon>Bruchinae</taxon>
        <taxon>Bruchini</taxon>
        <taxon>Acanthoscelides</taxon>
    </lineage>
</organism>
<dbReference type="GO" id="GO:0003779">
    <property type="term" value="F:actin binding"/>
    <property type="evidence" value="ECO:0007669"/>
    <property type="project" value="InterPro"/>
</dbReference>
<feature type="domain" description="WH2" evidence="2">
    <location>
        <begin position="327"/>
        <end position="344"/>
    </location>
</feature>
<feature type="compositionally biased region" description="Basic and acidic residues" evidence="1">
    <location>
        <begin position="104"/>
        <end position="116"/>
    </location>
</feature>
<name>A0A9P0KGX4_ACAOB</name>